<evidence type="ECO:0000313" key="2">
    <source>
        <dbReference type="Proteomes" id="UP000717696"/>
    </source>
</evidence>
<dbReference type="EMBL" id="JAGMUU010000025">
    <property type="protein sequence ID" value="KAH7123434.1"/>
    <property type="molecule type" value="Genomic_DNA"/>
</dbReference>
<dbReference type="OrthoDB" id="4357582at2759"/>
<protein>
    <submittedName>
        <fullName evidence="1">Uncharacterized protein</fullName>
    </submittedName>
</protein>
<sequence>MLGACGLYYKDVKFGVFRNEHGNAEFAIQLVRDAKGMTHTPDKRPEHSLYEGLRPMPLICNAMLPILAILIAAKAFSGYDTIEDPPNASGNFEAV</sequence>
<name>A0A9P9DR03_9HYPO</name>
<gene>
    <name evidence="1" type="ORF">B0J13DRAFT_680096</name>
</gene>
<proteinExistence type="predicted"/>
<comment type="caution">
    <text evidence="1">The sequence shown here is derived from an EMBL/GenBank/DDBJ whole genome shotgun (WGS) entry which is preliminary data.</text>
</comment>
<dbReference type="AlphaFoldDB" id="A0A9P9DR03"/>
<reference evidence="1" key="1">
    <citation type="journal article" date="2021" name="Nat. Commun.">
        <title>Genetic determinants of endophytism in the Arabidopsis root mycobiome.</title>
        <authorList>
            <person name="Mesny F."/>
            <person name="Miyauchi S."/>
            <person name="Thiergart T."/>
            <person name="Pickel B."/>
            <person name="Atanasova L."/>
            <person name="Karlsson M."/>
            <person name="Huettel B."/>
            <person name="Barry K.W."/>
            <person name="Haridas S."/>
            <person name="Chen C."/>
            <person name="Bauer D."/>
            <person name="Andreopoulos W."/>
            <person name="Pangilinan J."/>
            <person name="LaButti K."/>
            <person name="Riley R."/>
            <person name="Lipzen A."/>
            <person name="Clum A."/>
            <person name="Drula E."/>
            <person name="Henrissat B."/>
            <person name="Kohler A."/>
            <person name="Grigoriev I.V."/>
            <person name="Martin F.M."/>
            <person name="Hacquard S."/>
        </authorList>
    </citation>
    <scope>NUCLEOTIDE SEQUENCE</scope>
    <source>
        <strain evidence="1">MPI-CAGE-AT-0021</strain>
    </source>
</reference>
<keyword evidence="2" id="KW-1185">Reference proteome</keyword>
<evidence type="ECO:0000313" key="1">
    <source>
        <dbReference type="EMBL" id="KAH7123434.1"/>
    </source>
</evidence>
<dbReference type="Proteomes" id="UP000717696">
    <property type="component" value="Unassembled WGS sequence"/>
</dbReference>
<organism evidence="1 2">
    <name type="scientific">Dactylonectria estremocensis</name>
    <dbReference type="NCBI Taxonomy" id="1079267"/>
    <lineage>
        <taxon>Eukaryota</taxon>
        <taxon>Fungi</taxon>
        <taxon>Dikarya</taxon>
        <taxon>Ascomycota</taxon>
        <taxon>Pezizomycotina</taxon>
        <taxon>Sordariomycetes</taxon>
        <taxon>Hypocreomycetidae</taxon>
        <taxon>Hypocreales</taxon>
        <taxon>Nectriaceae</taxon>
        <taxon>Dactylonectria</taxon>
    </lineage>
</organism>
<accession>A0A9P9DR03</accession>